<sequence>MAARDDRAANITPDSRVGELLERWPQLEEVLIELSPRYRALKNPVLRRTVAKVATLRQVSVVGGVPLATLIERLRAAAGLAPLAVSEAEAGAPGGRPAWAVEQAVTRRHDARAAIEAGEHPMPKVMADLAALGEADVYELVTPFVPAPLVDLAREKGFASFSVSEGDALVRTYFRRAR</sequence>
<feature type="domain" description="DUF1858" evidence="1">
    <location>
        <begin position="11"/>
        <end position="71"/>
    </location>
</feature>
<gene>
    <name evidence="2" type="ordered locus">Adeh_3190</name>
</gene>
<evidence type="ECO:0000313" key="3">
    <source>
        <dbReference type="Proteomes" id="UP000001935"/>
    </source>
</evidence>
<proteinExistence type="predicted"/>
<dbReference type="STRING" id="290397.Adeh_3190"/>
<evidence type="ECO:0000313" key="2">
    <source>
        <dbReference type="EMBL" id="ABC82958.1"/>
    </source>
</evidence>
<protein>
    <recommendedName>
        <fullName evidence="1">DUF1858 domain-containing protein</fullName>
    </recommendedName>
</protein>
<reference evidence="2" key="1">
    <citation type="submission" date="2006-01" db="EMBL/GenBank/DDBJ databases">
        <title>Complete sequence of Anaeromyxobacter dehalogenans 2CP-C.</title>
        <authorList>
            <consortium name="US DOE Joint Genome Institute"/>
            <person name="Copeland A."/>
            <person name="Lucas S."/>
            <person name="Lapidus A."/>
            <person name="Barry K."/>
            <person name="Detter J.C."/>
            <person name="Glavina T."/>
            <person name="Hammon N."/>
            <person name="Israni S."/>
            <person name="Pitluck S."/>
            <person name="Brettin T."/>
            <person name="Bruce D."/>
            <person name="Han C."/>
            <person name="Tapia R."/>
            <person name="Gilna P."/>
            <person name="Kiss H."/>
            <person name="Schmutz J."/>
            <person name="Larimer F."/>
            <person name="Land M."/>
            <person name="Kyrpides N."/>
            <person name="Anderson I."/>
            <person name="Sanford R.A."/>
            <person name="Ritalahti K.M."/>
            <person name="Thomas H.S."/>
            <person name="Kirby J.R."/>
            <person name="Zhulin I.B."/>
            <person name="Loeffler F.E."/>
            <person name="Richardson P."/>
        </authorList>
    </citation>
    <scope>NUCLEOTIDE SEQUENCE</scope>
    <source>
        <strain evidence="2">2CP-C</strain>
    </source>
</reference>
<dbReference type="eggNOG" id="COG4309">
    <property type="taxonomic scope" value="Bacteria"/>
</dbReference>
<dbReference type="EMBL" id="CP000251">
    <property type="protein sequence ID" value="ABC82958.1"/>
    <property type="molecule type" value="Genomic_DNA"/>
</dbReference>
<organism evidence="2 3">
    <name type="scientific">Anaeromyxobacter dehalogenans (strain 2CP-C)</name>
    <dbReference type="NCBI Taxonomy" id="290397"/>
    <lineage>
        <taxon>Bacteria</taxon>
        <taxon>Pseudomonadati</taxon>
        <taxon>Myxococcota</taxon>
        <taxon>Myxococcia</taxon>
        <taxon>Myxococcales</taxon>
        <taxon>Cystobacterineae</taxon>
        <taxon>Anaeromyxobacteraceae</taxon>
        <taxon>Anaeromyxobacter</taxon>
    </lineage>
</organism>
<name>Q2IEF1_ANADE</name>
<dbReference type="Gene3D" id="1.10.3910.10">
    <property type="entry name" value="SP0561-like"/>
    <property type="match status" value="1"/>
</dbReference>
<dbReference type="OrthoDB" id="128918at2"/>
<evidence type="ECO:0000259" key="1">
    <source>
        <dbReference type="Pfam" id="PF08984"/>
    </source>
</evidence>
<dbReference type="SUPFAM" id="SSF140683">
    <property type="entry name" value="SP0561-like"/>
    <property type="match status" value="1"/>
</dbReference>
<dbReference type="InterPro" id="IPR038062">
    <property type="entry name" value="ScdA-like_N_sf"/>
</dbReference>
<accession>Q2IEF1</accession>
<dbReference type="Pfam" id="PF08984">
    <property type="entry name" value="DUF1858"/>
    <property type="match status" value="1"/>
</dbReference>
<dbReference type="Proteomes" id="UP000001935">
    <property type="component" value="Chromosome"/>
</dbReference>
<dbReference type="KEGG" id="ade:Adeh_3190"/>
<dbReference type="HOGENOM" id="CLU_1507616_0_0_7"/>
<dbReference type="RefSeq" id="WP_011422240.1">
    <property type="nucleotide sequence ID" value="NC_007760.1"/>
</dbReference>
<dbReference type="AlphaFoldDB" id="Q2IEF1"/>
<dbReference type="InterPro" id="IPR015077">
    <property type="entry name" value="DUF1858"/>
</dbReference>